<dbReference type="Proteomes" id="UP001164539">
    <property type="component" value="Chromosome 8"/>
</dbReference>
<evidence type="ECO:0000313" key="2">
    <source>
        <dbReference type="Proteomes" id="UP001164539"/>
    </source>
</evidence>
<protein>
    <submittedName>
        <fullName evidence="1">Transposon Ty3-I Gag-Pol polyprotein</fullName>
    </submittedName>
</protein>
<sequence>MLQAMDRKYGEMLDRMERLEVSITIEQPSNAPNPTMQARRVPRRVQVDDDFDDGESLCDNGEKKRELYNQLQNLTQGSKSVEDYYKEMEPYMEVEDLLHLALKVEKQLKKRGSTNSFFSYTSSFKSYWRKDDKASSSKPKTESKEAPKTSNPSKDKGKLDYTFNTRNIKCFKCQGVRHYKRDYPNQRNIFMLDGEYYSASEEENGEEMMPPLEDASDKEGDEQLTMAENGKALVARRVLNIHVQQEECDQRENLFHTRCLVKDRVCDVIIDGGSVTNVASTTLVEKLGLPTLKHPYAYKLKWLNDCGEIKVTKQVFVAFKIGKYRYELLFDVVPMHVGHLLLERPWQFDRRVLYNGYTNHYTFENDGKKITLVPLSPKEVYEGELK</sequence>
<proteinExistence type="predicted"/>
<dbReference type="EMBL" id="CM051401">
    <property type="protein sequence ID" value="KAJ4713097.1"/>
    <property type="molecule type" value="Genomic_DNA"/>
</dbReference>
<keyword evidence="2" id="KW-1185">Reference proteome</keyword>
<comment type="caution">
    <text evidence="1">The sequence shown here is derived from an EMBL/GenBank/DDBJ whole genome shotgun (WGS) entry which is preliminary data.</text>
</comment>
<gene>
    <name evidence="1" type="ORF">OWV82_015241</name>
</gene>
<name>A0ACC1XQE1_MELAZ</name>
<accession>A0ACC1XQE1</accession>
<organism evidence="1 2">
    <name type="scientific">Melia azedarach</name>
    <name type="common">Chinaberry tree</name>
    <dbReference type="NCBI Taxonomy" id="155640"/>
    <lineage>
        <taxon>Eukaryota</taxon>
        <taxon>Viridiplantae</taxon>
        <taxon>Streptophyta</taxon>
        <taxon>Embryophyta</taxon>
        <taxon>Tracheophyta</taxon>
        <taxon>Spermatophyta</taxon>
        <taxon>Magnoliopsida</taxon>
        <taxon>eudicotyledons</taxon>
        <taxon>Gunneridae</taxon>
        <taxon>Pentapetalae</taxon>
        <taxon>rosids</taxon>
        <taxon>malvids</taxon>
        <taxon>Sapindales</taxon>
        <taxon>Meliaceae</taxon>
        <taxon>Melia</taxon>
    </lineage>
</organism>
<evidence type="ECO:0000313" key="1">
    <source>
        <dbReference type="EMBL" id="KAJ4713097.1"/>
    </source>
</evidence>
<reference evidence="1 2" key="1">
    <citation type="journal article" date="2023" name="Science">
        <title>Complex scaffold remodeling in plant triterpene biosynthesis.</title>
        <authorList>
            <person name="De La Pena R."/>
            <person name="Hodgson H."/>
            <person name="Liu J.C."/>
            <person name="Stephenson M.J."/>
            <person name="Martin A.C."/>
            <person name="Owen C."/>
            <person name="Harkess A."/>
            <person name="Leebens-Mack J."/>
            <person name="Jimenez L.E."/>
            <person name="Osbourn A."/>
            <person name="Sattely E.S."/>
        </authorList>
    </citation>
    <scope>NUCLEOTIDE SEQUENCE [LARGE SCALE GENOMIC DNA]</scope>
    <source>
        <strain evidence="2">cv. JPN11</strain>
        <tissue evidence="1">Leaf</tissue>
    </source>
</reference>